<feature type="domain" description="Fatty acid desaturase" evidence="7">
    <location>
        <begin position="142"/>
        <end position="219"/>
    </location>
</feature>
<dbReference type="Pfam" id="PF00487">
    <property type="entry name" value="FA_desaturase"/>
    <property type="match status" value="1"/>
</dbReference>
<accession>A0A9Q1KTF4</accession>
<evidence type="ECO:0000256" key="6">
    <source>
        <dbReference type="SAM" id="Phobius"/>
    </source>
</evidence>
<feature type="transmembrane region" description="Helical" evidence="6">
    <location>
        <begin position="133"/>
        <end position="155"/>
    </location>
</feature>
<comment type="similarity">
    <text evidence="3">Belongs to the fatty acid desaturase type 1 family.</text>
</comment>
<evidence type="ECO:0008006" key="11">
    <source>
        <dbReference type="Google" id="ProtNLM"/>
    </source>
</evidence>
<comment type="pathway">
    <text evidence="2">Lipid metabolism.</text>
</comment>
<dbReference type="InterPro" id="IPR012171">
    <property type="entry name" value="Fatty_acid_desaturase"/>
</dbReference>
<dbReference type="InterPro" id="IPR021863">
    <property type="entry name" value="FAS_N"/>
</dbReference>
<dbReference type="GO" id="GO:0016717">
    <property type="term" value="F:oxidoreductase activity, acting on paired donors, with oxidation of a pair of donors resulting in the reduction of molecular oxygen to two molecules of water"/>
    <property type="evidence" value="ECO:0007669"/>
    <property type="project" value="InterPro"/>
</dbReference>
<evidence type="ECO:0000256" key="3">
    <source>
        <dbReference type="ARBA" id="ARBA00009295"/>
    </source>
</evidence>
<keyword evidence="6" id="KW-1133">Transmembrane helix</keyword>
<dbReference type="EMBL" id="JAKOGI010000030">
    <property type="protein sequence ID" value="KAJ8448322.1"/>
    <property type="molecule type" value="Genomic_DNA"/>
</dbReference>
<proteinExistence type="inferred from homology"/>
<dbReference type="PANTHER" id="PTHR32100">
    <property type="entry name" value="OMEGA-6 FATTY ACID DESATURASE, CHLOROPLASTIC"/>
    <property type="match status" value="1"/>
</dbReference>
<evidence type="ECO:0000259" key="8">
    <source>
        <dbReference type="Pfam" id="PF11960"/>
    </source>
</evidence>
<name>A0A9Q1KTF4_9CARY</name>
<evidence type="ECO:0000313" key="10">
    <source>
        <dbReference type="Proteomes" id="UP001153076"/>
    </source>
</evidence>
<reference evidence="9" key="1">
    <citation type="submission" date="2022-04" db="EMBL/GenBank/DDBJ databases">
        <title>Carnegiea gigantea Genome sequencing and assembly v2.</title>
        <authorList>
            <person name="Copetti D."/>
            <person name="Sanderson M.J."/>
            <person name="Burquez A."/>
            <person name="Wojciechowski M.F."/>
        </authorList>
    </citation>
    <scope>NUCLEOTIDE SEQUENCE</scope>
    <source>
        <strain evidence="9">SGP5-SGP5p</strain>
        <tissue evidence="9">Aerial part</tissue>
    </source>
</reference>
<protein>
    <recommendedName>
        <fullName evidence="11">Fatty acid desaturase domain-containing protein</fullName>
    </recommendedName>
</protein>
<evidence type="ECO:0000313" key="9">
    <source>
        <dbReference type="EMBL" id="KAJ8448322.1"/>
    </source>
</evidence>
<keyword evidence="10" id="KW-1185">Reference proteome</keyword>
<evidence type="ECO:0000259" key="7">
    <source>
        <dbReference type="Pfam" id="PF00487"/>
    </source>
</evidence>
<gene>
    <name evidence="9" type="ORF">Cgig2_021950</name>
</gene>
<evidence type="ECO:0000256" key="1">
    <source>
        <dbReference type="ARBA" id="ARBA00004370"/>
    </source>
</evidence>
<comment type="caution">
    <text evidence="9">The sequence shown here is derived from an EMBL/GenBank/DDBJ whole genome shotgun (WGS) entry which is preliminary data.</text>
</comment>
<feature type="domain" description="Fatty acid desaturase N-terminal" evidence="8">
    <location>
        <begin position="102"/>
        <end position="141"/>
    </location>
</feature>
<dbReference type="InterPro" id="IPR005804">
    <property type="entry name" value="FA_desaturase_dom"/>
</dbReference>
<sequence>MSQRELALFPKTRSISMYYLQTNPFLQQRLSSGMRHYITNLSLSAEFCIQGSCQSFVLVPSPIFIPRLLTKAFCTREDSAASFFISLLGLGRSDFVVLGKEFPFKLADVRAAIPKHCWVKDPWKSMSYVVRDLVILGVFGLFYWFAQGTMFWALFVLGHDYGHGSCSNSKKLNSVVGHIVHTSILVPYHGWRISHRIHHANHAHVENDESWRPVRYLIFLFIADRKKEEKFNKLSYPKKGKKTQ</sequence>
<evidence type="ECO:0000256" key="5">
    <source>
        <dbReference type="ARBA" id="ARBA00023136"/>
    </source>
</evidence>
<dbReference type="Pfam" id="PF11960">
    <property type="entry name" value="DUF3474"/>
    <property type="match status" value="1"/>
</dbReference>
<dbReference type="Proteomes" id="UP001153076">
    <property type="component" value="Unassembled WGS sequence"/>
</dbReference>
<comment type="subcellular location">
    <subcellularLocation>
        <location evidence="1">Membrane</location>
    </subcellularLocation>
</comment>
<keyword evidence="4" id="KW-0560">Oxidoreductase</keyword>
<evidence type="ECO:0000256" key="4">
    <source>
        <dbReference type="ARBA" id="ARBA00023002"/>
    </source>
</evidence>
<dbReference type="OrthoDB" id="1711611at2759"/>
<organism evidence="9 10">
    <name type="scientific">Carnegiea gigantea</name>
    <dbReference type="NCBI Taxonomy" id="171969"/>
    <lineage>
        <taxon>Eukaryota</taxon>
        <taxon>Viridiplantae</taxon>
        <taxon>Streptophyta</taxon>
        <taxon>Embryophyta</taxon>
        <taxon>Tracheophyta</taxon>
        <taxon>Spermatophyta</taxon>
        <taxon>Magnoliopsida</taxon>
        <taxon>eudicotyledons</taxon>
        <taxon>Gunneridae</taxon>
        <taxon>Pentapetalae</taxon>
        <taxon>Caryophyllales</taxon>
        <taxon>Cactineae</taxon>
        <taxon>Cactaceae</taxon>
        <taxon>Cactoideae</taxon>
        <taxon>Echinocereeae</taxon>
        <taxon>Carnegiea</taxon>
    </lineage>
</organism>
<dbReference type="GO" id="GO:0016020">
    <property type="term" value="C:membrane"/>
    <property type="evidence" value="ECO:0007669"/>
    <property type="project" value="UniProtKB-SubCell"/>
</dbReference>
<keyword evidence="5 6" id="KW-0472">Membrane</keyword>
<evidence type="ECO:0000256" key="2">
    <source>
        <dbReference type="ARBA" id="ARBA00005189"/>
    </source>
</evidence>
<dbReference type="AlphaFoldDB" id="A0A9Q1KTF4"/>
<dbReference type="GO" id="GO:0006629">
    <property type="term" value="P:lipid metabolic process"/>
    <property type="evidence" value="ECO:0007669"/>
    <property type="project" value="InterPro"/>
</dbReference>
<keyword evidence="6" id="KW-0812">Transmembrane</keyword>